<comment type="caution">
    <text evidence="1">The sequence shown here is derived from an EMBL/GenBank/DDBJ whole genome shotgun (WGS) entry which is preliminary data.</text>
</comment>
<name>A0ACA9PHT3_9GLOM</name>
<keyword evidence="2" id="KW-1185">Reference proteome</keyword>
<dbReference type="Proteomes" id="UP000789860">
    <property type="component" value="Unassembled WGS sequence"/>
</dbReference>
<reference evidence="1" key="1">
    <citation type="submission" date="2021-06" db="EMBL/GenBank/DDBJ databases">
        <authorList>
            <person name="Kallberg Y."/>
            <person name="Tangrot J."/>
            <person name="Rosling A."/>
        </authorList>
    </citation>
    <scope>NUCLEOTIDE SEQUENCE</scope>
    <source>
        <strain evidence="1">AU212A</strain>
    </source>
</reference>
<evidence type="ECO:0000313" key="2">
    <source>
        <dbReference type="Proteomes" id="UP000789860"/>
    </source>
</evidence>
<sequence length="41" mass="4572">MSASTLPSSPFFTLVLADQETEQDGQAEEIKQYLNDILKNV</sequence>
<evidence type="ECO:0000313" key="1">
    <source>
        <dbReference type="EMBL" id="CAG8703111.1"/>
    </source>
</evidence>
<gene>
    <name evidence="1" type="ORF">SCALOS_LOCUS10573</name>
</gene>
<proteinExistence type="predicted"/>
<accession>A0ACA9PHT3</accession>
<feature type="non-terminal residue" evidence="1">
    <location>
        <position position="41"/>
    </location>
</feature>
<protein>
    <submittedName>
        <fullName evidence="1">9361_t:CDS:1</fullName>
    </submittedName>
</protein>
<organism evidence="1 2">
    <name type="scientific">Scutellospora calospora</name>
    <dbReference type="NCBI Taxonomy" id="85575"/>
    <lineage>
        <taxon>Eukaryota</taxon>
        <taxon>Fungi</taxon>
        <taxon>Fungi incertae sedis</taxon>
        <taxon>Mucoromycota</taxon>
        <taxon>Glomeromycotina</taxon>
        <taxon>Glomeromycetes</taxon>
        <taxon>Diversisporales</taxon>
        <taxon>Gigasporaceae</taxon>
        <taxon>Scutellospora</taxon>
    </lineage>
</organism>
<dbReference type="EMBL" id="CAJVPM010040332">
    <property type="protein sequence ID" value="CAG8703111.1"/>
    <property type="molecule type" value="Genomic_DNA"/>
</dbReference>